<accession>A0ABV5CG05</accession>
<reference evidence="9 10" key="1">
    <citation type="submission" date="2024-04" db="EMBL/GenBank/DDBJ databases">
        <title>Albibacterium profundi sp. nov., isolated from sediment of the Challenger Deep of Mariana Trench.</title>
        <authorList>
            <person name="Wang Y."/>
        </authorList>
    </citation>
    <scope>NUCLEOTIDE SEQUENCE [LARGE SCALE GENOMIC DNA]</scope>
    <source>
        <strain evidence="9 10">RHL897</strain>
    </source>
</reference>
<keyword evidence="4" id="KW-0472">Membrane</keyword>
<gene>
    <name evidence="9" type="ORF">WKR92_10865</name>
</gene>
<evidence type="ECO:0000313" key="10">
    <source>
        <dbReference type="Proteomes" id="UP001580928"/>
    </source>
</evidence>
<evidence type="ECO:0000256" key="5">
    <source>
        <dbReference type="ARBA" id="ARBA00023237"/>
    </source>
</evidence>
<keyword evidence="10" id="KW-1185">Reference proteome</keyword>
<evidence type="ECO:0000259" key="8">
    <source>
        <dbReference type="Pfam" id="PF14322"/>
    </source>
</evidence>
<keyword evidence="3 6" id="KW-0732">Signal</keyword>
<comment type="similarity">
    <text evidence="2">Belongs to the SusD family.</text>
</comment>
<protein>
    <submittedName>
        <fullName evidence="9">RagB/SusD family nutrient uptake outer membrane protein</fullName>
    </submittedName>
</protein>
<dbReference type="SUPFAM" id="SSF48452">
    <property type="entry name" value="TPR-like"/>
    <property type="match status" value="1"/>
</dbReference>
<feature type="signal peptide" evidence="6">
    <location>
        <begin position="1"/>
        <end position="23"/>
    </location>
</feature>
<dbReference type="Proteomes" id="UP001580928">
    <property type="component" value="Unassembled WGS sequence"/>
</dbReference>
<dbReference type="CDD" id="cd08977">
    <property type="entry name" value="SusD"/>
    <property type="match status" value="1"/>
</dbReference>
<feature type="domain" description="RagB/SusD" evidence="7">
    <location>
        <begin position="266"/>
        <end position="403"/>
    </location>
</feature>
<evidence type="ECO:0000256" key="2">
    <source>
        <dbReference type="ARBA" id="ARBA00006275"/>
    </source>
</evidence>
<comment type="subcellular location">
    <subcellularLocation>
        <location evidence="1">Cell outer membrane</location>
    </subcellularLocation>
</comment>
<dbReference type="InterPro" id="IPR033985">
    <property type="entry name" value="SusD-like_N"/>
</dbReference>
<dbReference type="RefSeq" id="WP_375557861.1">
    <property type="nucleotide sequence ID" value="NZ_JBBVGT010000002.1"/>
</dbReference>
<evidence type="ECO:0000259" key="7">
    <source>
        <dbReference type="Pfam" id="PF07980"/>
    </source>
</evidence>
<dbReference type="Pfam" id="PF14322">
    <property type="entry name" value="SusD-like_3"/>
    <property type="match status" value="1"/>
</dbReference>
<comment type="caution">
    <text evidence="9">The sequence shown here is derived from an EMBL/GenBank/DDBJ whole genome shotgun (WGS) entry which is preliminary data.</text>
</comment>
<dbReference type="Gene3D" id="1.25.40.390">
    <property type="match status" value="1"/>
</dbReference>
<evidence type="ECO:0000256" key="1">
    <source>
        <dbReference type="ARBA" id="ARBA00004442"/>
    </source>
</evidence>
<dbReference type="Pfam" id="PF07980">
    <property type="entry name" value="SusD_RagB"/>
    <property type="match status" value="1"/>
</dbReference>
<name>A0ABV5CG05_9SPHI</name>
<feature type="domain" description="SusD-like N-terminal" evidence="8">
    <location>
        <begin position="26"/>
        <end position="214"/>
    </location>
</feature>
<evidence type="ECO:0000256" key="6">
    <source>
        <dbReference type="SAM" id="SignalP"/>
    </source>
</evidence>
<dbReference type="InterPro" id="IPR012944">
    <property type="entry name" value="SusD_RagB_dom"/>
</dbReference>
<evidence type="ECO:0000256" key="3">
    <source>
        <dbReference type="ARBA" id="ARBA00022729"/>
    </source>
</evidence>
<evidence type="ECO:0000256" key="4">
    <source>
        <dbReference type="ARBA" id="ARBA00023136"/>
    </source>
</evidence>
<evidence type="ECO:0000313" key="9">
    <source>
        <dbReference type="EMBL" id="MFB5946335.1"/>
    </source>
</evidence>
<dbReference type="InterPro" id="IPR011990">
    <property type="entry name" value="TPR-like_helical_dom_sf"/>
</dbReference>
<dbReference type="EMBL" id="JBBVGT010000002">
    <property type="protein sequence ID" value="MFB5946335.1"/>
    <property type="molecule type" value="Genomic_DNA"/>
</dbReference>
<sequence>MLRNNKIKQVFALIMMMTLFACSKELDQQPESAVSPDQISASNIDFFLNGLYRESMPARNNYVLNDTRGGNYTWTALSGSNGAFGVVITGNNVDDRLGFSSSIWNHAYASIYNANIIIDAADRLAGEADLSAVKAEASYLRAFLYYQLVTNFGGVPLILTNTTDNIPRNTAEEVWAQINTDIDFAVANTKPFSSTGTKKVSQEAAKAFKARILLAQGKKQEAAALAESVIASVGAIDADYGRIFRDTDASSEIIFAFANLKTESNLRMSALFWPYGTAWAGSYSVQPSDYAVDELYADNDVRGEINIQTIENSDGSSNTIVSKYWDVQPLIISRVSELYLIAAEGYGRTQGLSYLNAVRTKRGLPALPTGSVASDEAYLTEVLEERRRELFSEGFLFYDLVRTDRAIELPNVSSRDKYLLPIPGAQVSLSNNVLEQNPSY</sequence>
<organism evidence="9 10">
    <name type="scientific">Albibacterium profundi</name>
    <dbReference type="NCBI Taxonomy" id="3134906"/>
    <lineage>
        <taxon>Bacteria</taxon>
        <taxon>Pseudomonadati</taxon>
        <taxon>Bacteroidota</taxon>
        <taxon>Sphingobacteriia</taxon>
        <taxon>Sphingobacteriales</taxon>
        <taxon>Sphingobacteriaceae</taxon>
        <taxon>Albibacterium</taxon>
    </lineage>
</organism>
<proteinExistence type="inferred from homology"/>
<keyword evidence="5" id="KW-0998">Cell outer membrane</keyword>
<dbReference type="PROSITE" id="PS51257">
    <property type="entry name" value="PROKAR_LIPOPROTEIN"/>
    <property type="match status" value="1"/>
</dbReference>
<feature type="chain" id="PRO_5047066065" evidence="6">
    <location>
        <begin position="24"/>
        <end position="440"/>
    </location>
</feature>